<proteinExistence type="predicted"/>
<feature type="transmembrane region" description="Helical" evidence="1">
    <location>
        <begin position="44"/>
        <end position="67"/>
    </location>
</feature>
<dbReference type="InterPro" id="IPR025695">
    <property type="entry name" value="DoxX-like"/>
</dbReference>
<dbReference type="RefSeq" id="WP_097109733.1">
    <property type="nucleotide sequence ID" value="NZ_OBEB01000001.1"/>
</dbReference>
<feature type="transmembrane region" description="Helical" evidence="1">
    <location>
        <begin position="99"/>
        <end position="116"/>
    </location>
</feature>
<sequence length="128" mass="14295">MNTIQLARYVIGLTWVYHGIFPKLLQIAPLEQAMTGSLGFSDDITYLLVKTAGIAEVIFGLIFICCYRLKVVQLLNIIGLIGLLLFAAIMTPFVLLEAFNPVTTNVPLIVLSYYLLKQQDCRDGKENL</sequence>
<keyword evidence="1" id="KW-1133">Transmembrane helix</keyword>
<dbReference type="AlphaFoldDB" id="A0A285I431"/>
<name>A0A285I431_9GAMM</name>
<dbReference type="EMBL" id="OBEB01000001">
    <property type="protein sequence ID" value="SNY42607.1"/>
    <property type="molecule type" value="Genomic_DNA"/>
</dbReference>
<dbReference type="Proteomes" id="UP000219353">
    <property type="component" value="Unassembled WGS sequence"/>
</dbReference>
<evidence type="ECO:0000313" key="3">
    <source>
        <dbReference type="Proteomes" id="UP000219353"/>
    </source>
</evidence>
<evidence type="ECO:0000256" key="1">
    <source>
        <dbReference type="SAM" id="Phobius"/>
    </source>
</evidence>
<accession>A0A285I431</accession>
<keyword evidence="3" id="KW-1185">Reference proteome</keyword>
<reference evidence="3" key="1">
    <citation type="submission" date="2017-09" db="EMBL/GenBank/DDBJ databases">
        <authorList>
            <person name="Varghese N."/>
            <person name="Submissions S."/>
        </authorList>
    </citation>
    <scope>NUCLEOTIDE SEQUENCE [LARGE SCALE GENOMIC DNA]</scope>
    <source>
        <strain evidence="3">CGMCC 1.12461</strain>
    </source>
</reference>
<evidence type="ECO:0000313" key="2">
    <source>
        <dbReference type="EMBL" id="SNY42607.1"/>
    </source>
</evidence>
<dbReference type="OrthoDB" id="6199084at2"/>
<protein>
    <submittedName>
        <fullName evidence="2">DoxX-like family protein</fullName>
    </submittedName>
</protein>
<keyword evidence="1" id="KW-0812">Transmembrane</keyword>
<dbReference type="Pfam" id="PF13781">
    <property type="entry name" value="DoxX_3"/>
    <property type="match status" value="1"/>
</dbReference>
<keyword evidence="1" id="KW-0472">Membrane</keyword>
<feature type="transmembrane region" description="Helical" evidence="1">
    <location>
        <begin position="74"/>
        <end position="93"/>
    </location>
</feature>
<gene>
    <name evidence="2" type="ORF">SAMN06297280_0465</name>
</gene>
<organism evidence="2 3">
    <name type="scientific">Arsukibacterium tuosuense</name>
    <dbReference type="NCBI Taxonomy" id="1323745"/>
    <lineage>
        <taxon>Bacteria</taxon>
        <taxon>Pseudomonadati</taxon>
        <taxon>Pseudomonadota</taxon>
        <taxon>Gammaproteobacteria</taxon>
        <taxon>Chromatiales</taxon>
        <taxon>Chromatiaceae</taxon>
        <taxon>Arsukibacterium</taxon>
    </lineage>
</organism>